<evidence type="ECO:0000313" key="10">
    <source>
        <dbReference type="EMBL" id="AEB09563.1"/>
    </source>
</evidence>
<evidence type="ECO:0000256" key="5">
    <source>
        <dbReference type="ARBA" id="ARBA00022801"/>
    </source>
</evidence>
<dbReference type="GO" id="GO:0004519">
    <property type="term" value="F:endonuclease activity"/>
    <property type="evidence" value="ECO:0007669"/>
    <property type="project" value="UniProtKB-KW"/>
</dbReference>
<keyword evidence="4" id="KW-0255">Endonuclease</keyword>
<dbReference type="PANTHER" id="PTHR35579">
    <property type="entry name" value="CRISPR SYSTEM CMS ENDORIBONUCLEASE CSM3"/>
    <property type="match status" value="1"/>
</dbReference>
<accession>F2NCY9</accession>
<feature type="domain" description="CRISPR type III-associated protein" evidence="9">
    <location>
        <begin position="22"/>
        <end position="229"/>
    </location>
</feature>
<reference evidence="10 11" key="1">
    <citation type="journal article" date="2011" name="Stand. Genomic Sci.">
        <title>Complete genome sequence of the acetate-degrading sulfate reducer Desulfobacca acetoxidans type strain (ASRB2).</title>
        <authorList>
            <person name="Goker M."/>
            <person name="Teshima H."/>
            <person name="Lapidus A."/>
            <person name="Nolan M."/>
            <person name="Lucas S."/>
            <person name="Hammon N."/>
            <person name="Deshpande S."/>
            <person name="Cheng J.F."/>
            <person name="Tapia R."/>
            <person name="Han C."/>
            <person name="Goodwin L."/>
            <person name="Pitluck S."/>
            <person name="Huntemann M."/>
            <person name="Liolios K."/>
            <person name="Ivanova N."/>
            <person name="Pagani I."/>
            <person name="Mavromatis K."/>
            <person name="Ovchinikova G."/>
            <person name="Pati A."/>
            <person name="Chen A."/>
            <person name="Palaniappan K."/>
            <person name="Land M."/>
            <person name="Hauser L."/>
            <person name="Brambilla E.M."/>
            <person name="Rohde M."/>
            <person name="Spring S."/>
            <person name="Detter J.C."/>
            <person name="Woyke T."/>
            <person name="Bristow J."/>
            <person name="Eisen J.A."/>
            <person name="Markowitz V."/>
            <person name="Hugenholtz P."/>
            <person name="Kyrpides N.C."/>
            <person name="Klenk H.P."/>
        </authorList>
    </citation>
    <scope>NUCLEOTIDE SEQUENCE [LARGE SCALE GENOMIC DNA]</scope>
    <source>
        <strain evidence="11">ATCC 700848 / DSM 11109 / ASRB2</strain>
    </source>
</reference>
<dbReference type="STRING" id="880072.Desac_1722"/>
<dbReference type="HOGENOM" id="CLU_067743_0_0_7"/>
<dbReference type="GO" id="GO:0003723">
    <property type="term" value="F:RNA binding"/>
    <property type="evidence" value="ECO:0007669"/>
    <property type="project" value="UniProtKB-KW"/>
</dbReference>
<evidence type="ECO:0000256" key="1">
    <source>
        <dbReference type="ARBA" id="ARBA00006342"/>
    </source>
</evidence>
<dbReference type="GO" id="GO:0016787">
    <property type="term" value="F:hydrolase activity"/>
    <property type="evidence" value="ECO:0007669"/>
    <property type="project" value="UniProtKB-KW"/>
</dbReference>
<keyword evidence="3" id="KW-0540">Nuclease</keyword>
<dbReference type="PANTHER" id="PTHR35579:SF3">
    <property type="entry name" value="CRISPR SYSTEM CMS ENDORIBONUCLEASE CSM3"/>
    <property type="match status" value="1"/>
</dbReference>
<evidence type="ECO:0000256" key="2">
    <source>
        <dbReference type="ARBA" id="ARBA00022150"/>
    </source>
</evidence>
<dbReference type="OrthoDB" id="9789361at2"/>
<dbReference type="KEGG" id="dao:Desac_1722"/>
<evidence type="ECO:0000313" key="11">
    <source>
        <dbReference type="Proteomes" id="UP000000483"/>
    </source>
</evidence>
<evidence type="ECO:0000256" key="3">
    <source>
        <dbReference type="ARBA" id="ARBA00022722"/>
    </source>
</evidence>
<evidence type="ECO:0000256" key="8">
    <source>
        <dbReference type="ARBA" id="ARBA00033183"/>
    </source>
</evidence>
<dbReference type="GO" id="GO:0051607">
    <property type="term" value="P:defense response to virus"/>
    <property type="evidence" value="ECO:0007669"/>
    <property type="project" value="UniProtKB-KW"/>
</dbReference>
<evidence type="ECO:0000256" key="6">
    <source>
        <dbReference type="ARBA" id="ARBA00022884"/>
    </source>
</evidence>
<dbReference type="EMBL" id="CP002629">
    <property type="protein sequence ID" value="AEB09563.1"/>
    <property type="molecule type" value="Genomic_DNA"/>
</dbReference>
<keyword evidence="5" id="KW-0378">Hydrolase</keyword>
<keyword evidence="6" id="KW-0694">RNA-binding</keyword>
<organism evidence="10 11">
    <name type="scientific">Desulfobacca acetoxidans (strain ATCC 700848 / DSM 11109 / ASRB2)</name>
    <dbReference type="NCBI Taxonomy" id="880072"/>
    <lineage>
        <taxon>Bacteria</taxon>
        <taxon>Pseudomonadati</taxon>
        <taxon>Thermodesulfobacteriota</taxon>
        <taxon>Desulfobaccia</taxon>
        <taxon>Desulfobaccales</taxon>
        <taxon>Desulfobaccaceae</taxon>
        <taxon>Desulfobacca</taxon>
    </lineage>
</organism>
<protein>
    <recommendedName>
        <fullName evidence="2">CRISPR system Cms endoribonuclease Csm3</fullName>
    </recommendedName>
    <alternativeName>
        <fullName evidence="8">CRISPR type III A-associated RAMP protein Csm3</fullName>
    </alternativeName>
</protein>
<dbReference type="InterPro" id="IPR052216">
    <property type="entry name" value="CRISPR_Csm3_endoribonuclease"/>
</dbReference>
<dbReference type="NCBIfam" id="TIGR02582">
    <property type="entry name" value="cas7_TM1809"/>
    <property type="match status" value="1"/>
</dbReference>
<dbReference type="eggNOG" id="COG1337">
    <property type="taxonomic scope" value="Bacteria"/>
</dbReference>
<keyword evidence="11" id="KW-1185">Reference proteome</keyword>
<keyword evidence="7" id="KW-0051">Antiviral defense</keyword>
<dbReference type="Proteomes" id="UP000000483">
    <property type="component" value="Chromosome"/>
</dbReference>
<evidence type="ECO:0000256" key="4">
    <source>
        <dbReference type="ARBA" id="ARBA00022759"/>
    </source>
</evidence>
<dbReference type="InterPro" id="IPR005537">
    <property type="entry name" value="RAMP_III_fam"/>
</dbReference>
<dbReference type="Pfam" id="PF03787">
    <property type="entry name" value="RAMPs"/>
    <property type="match status" value="1"/>
</dbReference>
<reference evidence="11" key="2">
    <citation type="submission" date="2011-03" db="EMBL/GenBank/DDBJ databases">
        <title>The complete genome of Desulfobacca acetoxidans DSM 11109.</title>
        <authorList>
            <consortium name="US DOE Joint Genome Institute (JGI-PGF)"/>
            <person name="Lucas S."/>
            <person name="Copeland A."/>
            <person name="Lapidus A."/>
            <person name="Bruce D."/>
            <person name="Goodwin L."/>
            <person name="Pitluck S."/>
            <person name="Peters L."/>
            <person name="Kyrpides N."/>
            <person name="Mavromatis K."/>
            <person name="Ivanova N."/>
            <person name="Ovchinnikova G."/>
            <person name="Teshima H."/>
            <person name="Detter J.C."/>
            <person name="Han C."/>
            <person name="Land M."/>
            <person name="Hauser L."/>
            <person name="Markowitz V."/>
            <person name="Cheng J.-F."/>
            <person name="Hugenholtz P."/>
            <person name="Woyke T."/>
            <person name="Wu D."/>
            <person name="Spring S."/>
            <person name="Schueler E."/>
            <person name="Brambilla E."/>
            <person name="Klenk H.-P."/>
            <person name="Eisen J.A."/>
        </authorList>
    </citation>
    <scope>NUCLEOTIDE SEQUENCE [LARGE SCALE GENOMIC DNA]</scope>
    <source>
        <strain evidence="11">ATCC 700848 / DSM 11109 / ASRB2</strain>
    </source>
</reference>
<dbReference type="RefSeq" id="WP_013706673.1">
    <property type="nucleotide sequence ID" value="NC_015388.1"/>
</dbReference>
<dbReference type="AlphaFoldDB" id="F2NCY9"/>
<sequence>MASNKKPDFTFHGKYIINAELLLLTGMHIGGSTEGFEIGGLDNPVIKDPISDVPYIPGSSLKGKMRSLLEWAYGLVTIKQNEKTSLWEGELCSDAEKDLAIVFGVPAEEHPKASLPPGPTRLTVRDAYPKGFEAGSDTVGEQVTKWERDMGEGIYTEIKYENAIDRLTSVANPRPMERVPAGSRFELQFIYDVYQNKDIARLKLLFEGLRLLEDSALGGGGSRGSGRIKVESISVGARERSYYLGEKTQDEKKLTLECPKDGVGLEEILKNFSTHFPSGAGD</sequence>
<evidence type="ECO:0000259" key="9">
    <source>
        <dbReference type="Pfam" id="PF03787"/>
    </source>
</evidence>
<gene>
    <name evidence="10" type="ordered locus">Desac_1722</name>
</gene>
<name>F2NCY9_DESAR</name>
<proteinExistence type="inferred from homology"/>
<evidence type="ECO:0000256" key="7">
    <source>
        <dbReference type="ARBA" id="ARBA00023118"/>
    </source>
</evidence>
<comment type="similarity">
    <text evidence="1">Belongs to the CRISPR-associated Csm3 family.</text>
</comment>
<dbReference type="InterPro" id="IPR013412">
    <property type="entry name" value="CRISPR-assoc_RAMP_Csm3"/>
</dbReference>